<feature type="transmembrane region" description="Helical" evidence="10">
    <location>
        <begin position="6"/>
        <end position="32"/>
    </location>
</feature>
<protein>
    <submittedName>
        <fullName evidence="11">Signal peptidase I</fullName>
    </submittedName>
</protein>
<evidence type="ECO:0000313" key="12">
    <source>
        <dbReference type="Proteomes" id="UP000244093"/>
    </source>
</evidence>
<evidence type="ECO:0000256" key="3">
    <source>
        <dbReference type="ARBA" id="ARBA00022692"/>
    </source>
</evidence>
<feature type="transmembrane region" description="Helical" evidence="10">
    <location>
        <begin position="150"/>
        <end position="172"/>
    </location>
</feature>
<evidence type="ECO:0000256" key="9">
    <source>
        <dbReference type="ARBA" id="ARBA00045533"/>
    </source>
</evidence>
<dbReference type="GO" id="GO:0006465">
    <property type="term" value="P:signal peptide processing"/>
    <property type="evidence" value="ECO:0007669"/>
    <property type="project" value="InterPro"/>
</dbReference>
<gene>
    <name evidence="11" type="ORF">B7O98_04505</name>
</gene>
<keyword evidence="7 10" id="KW-1133">Transmembrane helix</keyword>
<comment type="function">
    <text evidence="9">Catalytic component of the signal peptidase complex (SPC) which catalyzes the cleavage of N-terminal signal sequences from nascent proteins as they are translocated into the lumen of the endoplasmic reticulum. Specifically cleaves N-terminal signal peptides that contain a hydrophobic alpha-helix (h-region) shorter than 18-20 amino acids.</text>
</comment>
<comment type="caution">
    <text evidence="11">The sequence shown here is derived from an EMBL/GenBank/DDBJ whole genome shotgun (WGS) entry which is preliminary data.</text>
</comment>
<dbReference type="InterPro" id="IPR036286">
    <property type="entry name" value="LexA/Signal_pep-like_sf"/>
</dbReference>
<keyword evidence="3 10" id="KW-0812">Transmembrane</keyword>
<dbReference type="AlphaFoldDB" id="A0A2R7Y8N6"/>
<dbReference type="CDD" id="cd06462">
    <property type="entry name" value="Peptidase_S24_S26"/>
    <property type="match status" value="1"/>
</dbReference>
<dbReference type="NCBIfam" id="TIGR02228">
    <property type="entry name" value="sigpep_I_arch"/>
    <property type="match status" value="1"/>
</dbReference>
<evidence type="ECO:0000313" key="11">
    <source>
        <dbReference type="EMBL" id="PUA33679.1"/>
    </source>
</evidence>
<dbReference type="EMBL" id="NBVN01000002">
    <property type="protein sequence ID" value="PUA33679.1"/>
    <property type="molecule type" value="Genomic_DNA"/>
</dbReference>
<dbReference type="PROSITE" id="PS00501">
    <property type="entry name" value="SPASE_I_1"/>
    <property type="match status" value="1"/>
</dbReference>
<evidence type="ECO:0000256" key="7">
    <source>
        <dbReference type="ARBA" id="ARBA00022989"/>
    </source>
</evidence>
<reference evidence="11 12" key="1">
    <citation type="journal article" date="2018" name="Syst. Appl. Microbiol.">
        <title>A new symbiotic nanoarchaeote (Candidatus Nanoclepta minutus) and its host (Zestosphaera tikiterensis gen. nov., sp. nov.) from a New Zealand hot spring.</title>
        <authorList>
            <person name="St John E."/>
            <person name="Liu Y."/>
            <person name="Podar M."/>
            <person name="Stott M.B."/>
            <person name="Meneghin J."/>
            <person name="Chen Z."/>
            <person name="Lagutin K."/>
            <person name="Mitchell K."/>
            <person name="Reysenbach A.L."/>
        </authorList>
    </citation>
    <scope>NUCLEOTIDE SEQUENCE [LARGE SCALE GENOMIC DNA]</scope>
    <source>
        <strain evidence="11">NZ3</strain>
    </source>
</reference>
<proteinExistence type="predicted"/>
<sequence length="383" mass="43002">MKYLDYIALGVILLLIVGRLVWFPVALFVVSGDSMLPTLKTGDFVLGVATYLSGYGVGDVVVWYATVTHGTIHRVVNVSEGYVVTKGDNNPLPDPSIPASFVKYKVVLHIPREFWFPAALTLAAFYIFTKRREIASTFKTITPGEMRVAYAVFIFFVVVDVATVFLVGVQYFSPATVLIKPSVELRSMEVSKDGGSIYLTFTVKNAEPLNVSLCEVTLLNATFPCLTHRLVGSVAVVEVPREAYSYAYRASNNYITYVSLRLNITFDKGWVEGRYPYTINWRALQVSVINNSVVINNPNYIQFNLTEVKVIYMGVKQPFNTPEVLKIEYLSDYVVEAGKSLTIDVMPVNGSRYAYVEFKYEFKFWPYGGGGVVLERRRVDFKG</sequence>
<keyword evidence="2" id="KW-0645">Protease</keyword>
<accession>A0A2R7Y8N6</accession>
<keyword evidence="6" id="KW-0735">Signal-anchor</keyword>
<evidence type="ECO:0000256" key="1">
    <source>
        <dbReference type="ARBA" id="ARBA00004648"/>
    </source>
</evidence>
<dbReference type="SUPFAM" id="SSF51306">
    <property type="entry name" value="LexA/Signal peptidase"/>
    <property type="match status" value="1"/>
</dbReference>
<evidence type="ECO:0000256" key="6">
    <source>
        <dbReference type="ARBA" id="ARBA00022968"/>
    </source>
</evidence>
<keyword evidence="4" id="KW-0378">Hydrolase</keyword>
<evidence type="ECO:0000256" key="2">
    <source>
        <dbReference type="ARBA" id="ARBA00022670"/>
    </source>
</evidence>
<dbReference type="InterPro" id="IPR001733">
    <property type="entry name" value="Peptidase_S26B"/>
</dbReference>
<evidence type="ECO:0000256" key="4">
    <source>
        <dbReference type="ARBA" id="ARBA00022801"/>
    </source>
</evidence>
<evidence type="ECO:0000256" key="5">
    <source>
        <dbReference type="ARBA" id="ARBA00022824"/>
    </source>
</evidence>
<dbReference type="GO" id="GO:0016020">
    <property type="term" value="C:membrane"/>
    <property type="evidence" value="ECO:0007669"/>
    <property type="project" value="InterPro"/>
</dbReference>
<dbReference type="InterPro" id="IPR019756">
    <property type="entry name" value="Pept_S26A_signal_pept_1_Ser-AS"/>
</dbReference>
<evidence type="ECO:0000256" key="8">
    <source>
        <dbReference type="ARBA" id="ARBA00023136"/>
    </source>
</evidence>
<dbReference type="GO" id="GO:0004252">
    <property type="term" value="F:serine-type endopeptidase activity"/>
    <property type="evidence" value="ECO:0007669"/>
    <property type="project" value="InterPro"/>
</dbReference>
<keyword evidence="5" id="KW-0256">Endoplasmic reticulum</keyword>
<name>A0A2R7Y8N6_9CREN</name>
<keyword evidence="8 10" id="KW-0472">Membrane</keyword>
<organism evidence="11 12">
    <name type="scientific">Zestosphaera tikiterensis</name>
    <dbReference type="NCBI Taxonomy" id="1973259"/>
    <lineage>
        <taxon>Archaea</taxon>
        <taxon>Thermoproteota</taxon>
        <taxon>Thermoprotei</taxon>
        <taxon>Desulfurococcales</taxon>
        <taxon>Desulfurococcaceae</taxon>
        <taxon>Zestosphaera</taxon>
    </lineage>
</organism>
<dbReference type="Proteomes" id="UP000244093">
    <property type="component" value="Unassembled WGS sequence"/>
</dbReference>
<comment type="subcellular location">
    <subcellularLocation>
        <location evidence="1">Endoplasmic reticulum membrane</location>
        <topology evidence="1">Single-pass type II membrane protein</topology>
    </subcellularLocation>
</comment>
<feature type="transmembrane region" description="Helical" evidence="10">
    <location>
        <begin position="44"/>
        <end position="65"/>
    </location>
</feature>
<evidence type="ECO:0000256" key="10">
    <source>
        <dbReference type="SAM" id="Phobius"/>
    </source>
</evidence>